<sequence length="99" mass="11743">MKINNKKILQRLGFNRKEISSLDNTDIEELIVILESLHIKDIKKYLLNNKILFTKNIFSLAKNMSLVFNKYRDYNTTEKVLRKNNYAIINEEGDNCDIF</sequence>
<gene>
    <name evidence="1" type="ORF">IAB38_03245</name>
</gene>
<protein>
    <submittedName>
        <fullName evidence="1">Uncharacterized protein</fullName>
    </submittedName>
</protein>
<dbReference type="EMBL" id="DVHC01000031">
    <property type="protein sequence ID" value="HIR59044.1"/>
    <property type="molecule type" value="Genomic_DNA"/>
</dbReference>
<comment type="caution">
    <text evidence="1">The sequence shown here is derived from an EMBL/GenBank/DDBJ whole genome shotgun (WGS) entry which is preliminary data.</text>
</comment>
<accession>A0A9D1DUG1</accession>
<organism evidence="1 2">
    <name type="scientific">Candidatus Onthousia excrementipullorum</name>
    <dbReference type="NCBI Taxonomy" id="2840884"/>
    <lineage>
        <taxon>Bacteria</taxon>
        <taxon>Bacillati</taxon>
        <taxon>Bacillota</taxon>
        <taxon>Bacilli</taxon>
        <taxon>Candidatus Onthousia</taxon>
    </lineage>
</organism>
<name>A0A9D1DUG1_9FIRM</name>
<evidence type="ECO:0000313" key="1">
    <source>
        <dbReference type="EMBL" id="HIR59044.1"/>
    </source>
</evidence>
<reference evidence="1" key="2">
    <citation type="journal article" date="2021" name="PeerJ">
        <title>Extensive microbial diversity within the chicken gut microbiome revealed by metagenomics and culture.</title>
        <authorList>
            <person name="Gilroy R."/>
            <person name="Ravi A."/>
            <person name="Getino M."/>
            <person name="Pursley I."/>
            <person name="Horton D.L."/>
            <person name="Alikhan N.F."/>
            <person name="Baker D."/>
            <person name="Gharbi K."/>
            <person name="Hall N."/>
            <person name="Watson M."/>
            <person name="Adriaenssens E.M."/>
            <person name="Foster-Nyarko E."/>
            <person name="Jarju S."/>
            <person name="Secka A."/>
            <person name="Antonio M."/>
            <person name="Oren A."/>
            <person name="Chaudhuri R.R."/>
            <person name="La Ragione R."/>
            <person name="Hildebrand F."/>
            <person name="Pallen M.J."/>
        </authorList>
    </citation>
    <scope>NUCLEOTIDE SEQUENCE</scope>
    <source>
        <strain evidence="1">CHK184-20233</strain>
    </source>
</reference>
<dbReference type="AlphaFoldDB" id="A0A9D1DUG1"/>
<reference evidence="1" key="1">
    <citation type="submission" date="2020-10" db="EMBL/GenBank/DDBJ databases">
        <authorList>
            <person name="Gilroy R."/>
        </authorList>
    </citation>
    <scope>NUCLEOTIDE SEQUENCE</scope>
    <source>
        <strain evidence="1">CHK184-20233</strain>
    </source>
</reference>
<evidence type="ECO:0000313" key="2">
    <source>
        <dbReference type="Proteomes" id="UP000824232"/>
    </source>
</evidence>
<proteinExistence type="predicted"/>
<dbReference type="Proteomes" id="UP000824232">
    <property type="component" value="Unassembled WGS sequence"/>
</dbReference>